<keyword evidence="12" id="KW-1185">Reference proteome</keyword>
<evidence type="ECO:0000256" key="9">
    <source>
        <dbReference type="ARBA" id="ARBA00055191"/>
    </source>
</evidence>
<name>A0AAD7QCM7_QUISA</name>
<comment type="caution">
    <text evidence="11">The sequence shown here is derived from an EMBL/GenBank/DDBJ whole genome shotgun (WGS) entry which is preliminary data.</text>
</comment>
<sequence>MTTINKKKVVFIMGCTGTGKSKLSVDVGTQFPSEIINSDKIQVYKGLDIITNKIPEPKRHGVPHHLLGIIDDPDMDYAENDFCQHVLEALDMITENGHLPIIVGGSNRYLEALVEDPKNEFRSKYDSCFIWLDVSLPVLFDYLSKRVDEMVEGGLIEEVREAFVHEADYSKGIRRAIGLPELHKYFQAEKELVEDGEIYKEDLLRDCIQEMKDNTNKLAALQLRKIHKLREELGWEMHRIDGTKVFETVLSGKLAENVWDEIVLKPSLGIVRSFLNLNVEE</sequence>
<comment type="function">
    <text evidence="9">Involved in cytokinin biosynthesis. Catalyzes the transfer of an isopentenyl group from dimethylallyl diphosphate (DMAPP) to ATP and ADP.</text>
</comment>
<evidence type="ECO:0000256" key="2">
    <source>
        <dbReference type="ARBA" id="ARBA00022679"/>
    </source>
</evidence>
<dbReference type="GO" id="GO:0052381">
    <property type="term" value="F:tRNA dimethylallyltransferase activity"/>
    <property type="evidence" value="ECO:0007669"/>
    <property type="project" value="TreeGrafter"/>
</dbReference>
<dbReference type="GO" id="GO:0009824">
    <property type="term" value="F:AMP dimethylallyltransferase activity"/>
    <property type="evidence" value="ECO:0007669"/>
    <property type="project" value="UniProtKB-ARBA"/>
</dbReference>
<keyword evidence="3" id="KW-0203">Cytokinin biosynthesis</keyword>
<proteinExistence type="inferred from homology"/>
<keyword evidence="5" id="KW-0067">ATP-binding</keyword>
<dbReference type="Proteomes" id="UP001163823">
    <property type="component" value="Chromosome 2"/>
</dbReference>
<keyword evidence="4" id="KW-0547">Nucleotide-binding</keyword>
<evidence type="ECO:0000256" key="7">
    <source>
        <dbReference type="ARBA" id="ARBA00051744"/>
    </source>
</evidence>
<evidence type="ECO:0000256" key="8">
    <source>
        <dbReference type="ARBA" id="ARBA00052386"/>
    </source>
</evidence>
<comment type="similarity">
    <text evidence="1">Belongs to the IPP transferase family.</text>
</comment>
<protein>
    <recommendedName>
        <fullName evidence="10">adenylate dimethylallyltransferase (ADP/ATP-dependent)</fullName>
        <ecNumber evidence="10">2.5.1.112</ecNumber>
    </recommendedName>
</protein>
<dbReference type="SUPFAM" id="SSF52540">
    <property type="entry name" value="P-loop containing nucleoside triphosphate hydrolases"/>
    <property type="match status" value="1"/>
</dbReference>
<evidence type="ECO:0000256" key="10">
    <source>
        <dbReference type="ARBA" id="ARBA00066838"/>
    </source>
</evidence>
<comment type="catalytic activity">
    <reaction evidence="7">
        <text>dimethylallyl diphosphate + ATP = N(6)-(dimethylallyl)adenosine 5'-triphosphate + diphosphate</text>
        <dbReference type="Rhea" id="RHEA:36331"/>
        <dbReference type="ChEBI" id="CHEBI:30616"/>
        <dbReference type="ChEBI" id="CHEBI:33019"/>
        <dbReference type="ChEBI" id="CHEBI:57623"/>
        <dbReference type="ChEBI" id="CHEBI:73532"/>
        <dbReference type="EC" id="2.5.1.112"/>
    </reaction>
</comment>
<reference evidence="11" key="1">
    <citation type="journal article" date="2023" name="Science">
        <title>Elucidation of the pathway for biosynthesis of saponin adjuvants from the soapbark tree.</title>
        <authorList>
            <person name="Reed J."/>
            <person name="Orme A."/>
            <person name="El-Demerdash A."/>
            <person name="Owen C."/>
            <person name="Martin L.B.B."/>
            <person name="Misra R.C."/>
            <person name="Kikuchi S."/>
            <person name="Rejzek M."/>
            <person name="Martin A.C."/>
            <person name="Harkess A."/>
            <person name="Leebens-Mack J."/>
            <person name="Louveau T."/>
            <person name="Stephenson M.J."/>
            <person name="Osbourn A."/>
        </authorList>
    </citation>
    <scope>NUCLEOTIDE SEQUENCE</scope>
    <source>
        <strain evidence="11">S10</strain>
    </source>
</reference>
<organism evidence="11 12">
    <name type="scientific">Quillaja saponaria</name>
    <name type="common">Soap bark tree</name>
    <dbReference type="NCBI Taxonomy" id="32244"/>
    <lineage>
        <taxon>Eukaryota</taxon>
        <taxon>Viridiplantae</taxon>
        <taxon>Streptophyta</taxon>
        <taxon>Embryophyta</taxon>
        <taxon>Tracheophyta</taxon>
        <taxon>Spermatophyta</taxon>
        <taxon>Magnoliopsida</taxon>
        <taxon>eudicotyledons</taxon>
        <taxon>Gunneridae</taxon>
        <taxon>Pentapetalae</taxon>
        <taxon>rosids</taxon>
        <taxon>fabids</taxon>
        <taxon>Fabales</taxon>
        <taxon>Quillajaceae</taxon>
        <taxon>Quillaja</taxon>
    </lineage>
</organism>
<evidence type="ECO:0000256" key="3">
    <source>
        <dbReference type="ARBA" id="ARBA00022712"/>
    </source>
</evidence>
<dbReference type="EC" id="2.5.1.112" evidence="10"/>
<dbReference type="Gene3D" id="1.10.287.890">
    <property type="entry name" value="Crystal structure of tRNA isopentenylpyrophosphate transferase (bh2366) domain"/>
    <property type="match status" value="1"/>
</dbReference>
<keyword evidence="2" id="KW-0808">Transferase</keyword>
<dbReference type="GO" id="GO:0005739">
    <property type="term" value="C:mitochondrion"/>
    <property type="evidence" value="ECO:0007669"/>
    <property type="project" value="TreeGrafter"/>
</dbReference>
<comment type="catalytic activity">
    <reaction evidence="8">
        <text>dimethylallyl diphosphate + ADP = N(6)-(dimethylallyl)adenosine 5'-diphosphate + diphosphate</text>
        <dbReference type="Rhea" id="RHEA:36327"/>
        <dbReference type="ChEBI" id="CHEBI:33019"/>
        <dbReference type="ChEBI" id="CHEBI:57623"/>
        <dbReference type="ChEBI" id="CHEBI:73533"/>
        <dbReference type="ChEBI" id="CHEBI:456216"/>
        <dbReference type="EC" id="2.5.1.112"/>
    </reaction>
</comment>
<evidence type="ECO:0000313" key="11">
    <source>
        <dbReference type="EMBL" id="KAJ7978391.1"/>
    </source>
</evidence>
<dbReference type="PANTHER" id="PTHR11088:SF59">
    <property type="entry name" value="ADENYLATE ISOPENTENYLTRANSFERASE"/>
    <property type="match status" value="1"/>
</dbReference>
<dbReference type="FunFam" id="1.10.287.890:FF:000002">
    <property type="entry name" value="Adenylate isopentenyltransferase 5, chloroplastic"/>
    <property type="match status" value="1"/>
</dbReference>
<dbReference type="EMBL" id="JARAOO010000002">
    <property type="protein sequence ID" value="KAJ7978391.1"/>
    <property type="molecule type" value="Genomic_DNA"/>
</dbReference>
<accession>A0AAD7QCM7</accession>
<dbReference type="GO" id="GO:0009691">
    <property type="term" value="P:cytokinin biosynthetic process"/>
    <property type="evidence" value="ECO:0007669"/>
    <property type="project" value="UniProtKB-KW"/>
</dbReference>
<dbReference type="GO" id="GO:0006400">
    <property type="term" value="P:tRNA modification"/>
    <property type="evidence" value="ECO:0007669"/>
    <property type="project" value="TreeGrafter"/>
</dbReference>
<gene>
    <name evidence="11" type="ORF">O6P43_001926</name>
</gene>
<dbReference type="InterPro" id="IPR039657">
    <property type="entry name" value="Dimethylallyltransferase"/>
</dbReference>
<evidence type="ECO:0000256" key="4">
    <source>
        <dbReference type="ARBA" id="ARBA00022741"/>
    </source>
</evidence>
<dbReference type="Pfam" id="PF01715">
    <property type="entry name" value="IPPT"/>
    <property type="match status" value="2"/>
</dbReference>
<dbReference type="PANTHER" id="PTHR11088">
    <property type="entry name" value="TRNA DIMETHYLALLYLTRANSFERASE"/>
    <property type="match status" value="1"/>
</dbReference>
<dbReference type="InterPro" id="IPR027417">
    <property type="entry name" value="P-loop_NTPase"/>
</dbReference>
<evidence type="ECO:0000313" key="12">
    <source>
        <dbReference type="Proteomes" id="UP001163823"/>
    </source>
</evidence>
<dbReference type="GO" id="GO:0052622">
    <property type="term" value="F:ATP/ADP dimethylallyltransferase activity"/>
    <property type="evidence" value="ECO:0007669"/>
    <property type="project" value="UniProtKB-EC"/>
</dbReference>
<keyword evidence="6" id="KW-0809">Transit peptide</keyword>
<dbReference type="AlphaFoldDB" id="A0AAD7QCM7"/>
<evidence type="ECO:0000256" key="5">
    <source>
        <dbReference type="ARBA" id="ARBA00022840"/>
    </source>
</evidence>
<evidence type="ECO:0000256" key="6">
    <source>
        <dbReference type="ARBA" id="ARBA00022946"/>
    </source>
</evidence>
<dbReference type="GO" id="GO:0005524">
    <property type="term" value="F:ATP binding"/>
    <property type="evidence" value="ECO:0007669"/>
    <property type="project" value="UniProtKB-KW"/>
</dbReference>
<evidence type="ECO:0000256" key="1">
    <source>
        <dbReference type="ARBA" id="ARBA00005842"/>
    </source>
</evidence>
<dbReference type="KEGG" id="qsa:O6P43_001926"/>
<dbReference type="Gene3D" id="3.40.50.300">
    <property type="entry name" value="P-loop containing nucleotide triphosphate hydrolases"/>
    <property type="match status" value="1"/>
</dbReference>